<dbReference type="SUPFAM" id="SSF51569">
    <property type="entry name" value="Aldolase"/>
    <property type="match status" value="1"/>
</dbReference>
<proteinExistence type="inferred from homology"/>
<keyword evidence="9" id="KW-1185">Reference proteome</keyword>
<gene>
    <name evidence="8" type="ORF">DFP72DRAFT_901572</name>
</gene>
<evidence type="ECO:0000313" key="9">
    <source>
        <dbReference type="Proteomes" id="UP000521943"/>
    </source>
</evidence>
<keyword evidence="5" id="KW-0704">Schiff base</keyword>
<protein>
    <recommendedName>
        <fullName evidence="2">deoxyribose-phosphate aldolase</fullName>
        <ecNumber evidence="2">4.1.2.4</ecNumber>
    </recommendedName>
    <alternativeName>
        <fullName evidence="6">2-deoxy-D-ribose 5-phosphate aldolase</fullName>
    </alternativeName>
</protein>
<dbReference type="EC" id="4.1.2.4" evidence="2"/>
<dbReference type="OrthoDB" id="70823at2759"/>
<dbReference type="HAMAP" id="MF_00114">
    <property type="entry name" value="DeoC_type1"/>
    <property type="match status" value="1"/>
</dbReference>
<evidence type="ECO:0000256" key="1">
    <source>
        <dbReference type="ARBA" id="ARBA00010936"/>
    </source>
</evidence>
<dbReference type="GO" id="GO:0009264">
    <property type="term" value="P:deoxyribonucleotide catabolic process"/>
    <property type="evidence" value="ECO:0007669"/>
    <property type="project" value="InterPro"/>
</dbReference>
<dbReference type="GO" id="GO:0005737">
    <property type="term" value="C:cytoplasm"/>
    <property type="evidence" value="ECO:0007669"/>
    <property type="project" value="InterPro"/>
</dbReference>
<evidence type="ECO:0000256" key="2">
    <source>
        <dbReference type="ARBA" id="ARBA00012515"/>
    </source>
</evidence>
<evidence type="ECO:0000256" key="3">
    <source>
        <dbReference type="ARBA" id="ARBA00022490"/>
    </source>
</evidence>
<dbReference type="PANTHER" id="PTHR10889:SF1">
    <property type="entry name" value="DEOXYRIBOSE-PHOSPHATE ALDOLASE"/>
    <property type="match status" value="1"/>
</dbReference>
<evidence type="ECO:0000256" key="4">
    <source>
        <dbReference type="ARBA" id="ARBA00023239"/>
    </source>
</evidence>
<dbReference type="InterPro" id="IPR002915">
    <property type="entry name" value="DeoC/FbaB/LacD_aldolase"/>
</dbReference>
<dbReference type="GO" id="GO:0046386">
    <property type="term" value="P:deoxyribose phosphate catabolic process"/>
    <property type="evidence" value="ECO:0007669"/>
    <property type="project" value="UniProtKB-UniPathway"/>
</dbReference>
<evidence type="ECO:0000256" key="6">
    <source>
        <dbReference type="ARBA" id="ARBA00032755"/>
    </source>
</evidence>
<dbReference type="UniPathway" id="UPA00002">
    <property type="reaction ID" value="UER00468"/>
</dbReference>
<dbReference type="Proteomes" id="UP000521943">
    <property type="component" value="Unassembled WGS sequence"/>
</dbReference>
<keyword evidence="4" id="KW-0456">Lyase</keyword>
<comment type="similarity">
    <text evidence="1">Belongs to the DeoC/FbaB aldolase family. DeoC type 1 subfamily.</text>
</comment>
<dbReference type="EMBL" id="JACGCI010000039">
    <property type="protein sequence ID" value="KAF6753391.1"/>
    <property type="molecule type" value="Genomic_DNA"/>
</dbReference>
<dbReference type="CDD" id="cd00959">
    <property type="entry name" value="DeoC"/>
    <property type="match status" value="1"/>
</dbReference>
<dbReference type="GO" id="GO:0016052">
    <property type="term" value="P:carbohydrate catabolic process"/>
    <property type="evidence" value="ECO:0007669"/>
    <property type="project" value="TreeGrafter"/>
</dbReference>
<dbReference type="Pfam" id="PF01791">
    <property type="entry name" value="DeoC"/>
    <property type="match status" value="1"/>
</dbReference>
<dbReference type="InterPro" id="IPR011343">
    <property type="entry name" value="DeoC"/>
</dbReference>
<dbReference type="InterPro" id="IPR028581">
    <property type="entry name" value="DeoC_typeI"/>
</dbReference>
<evidence type="ECO:0000313" key="8">
    <source>
        <dbReference type="EMBL" id="KAF6753391.1"/>
    </source>
</evidence>
<evidence type="ECO:0000256" key="7">
    <source>
        <dbReference type="ARBA" id="ARBA00048791"/>
    </source>
</evidence>
<reference evidence="8 9" key="1">
    <citation type="submission" date="2020-07" db="EMBL/GenBank/DDBJ databases">
        <title>Comparative genomics of pyrophilous fungi reveals a link between fire events and developmental genes.</title>
        <authorList>
            <consortium name="DOE Joint Genome Institute"/>
            <person name="Steindorff A.S."/>
            <person name="Carver A."/>
            <person name="Calhoun S."/>
            <person name="Stillman K."/>
            <person name="Liu H."/>
            <person name="Lipzen A."/>
            <person name="Pangilinan J."/>
            <person name="Labutti K."/>
            <person name="Bruns T.D."/>
            <person name="Grigoriev I.V."/>
        </authorList>
    </citation>
    <scope>NUCLEOTIDE SEQUENCE [LARGE SCALE GENOMIC DNA]</scope>
    <source>
        <strain evidence="8 9">CBS 144469</strain>
    </source>
</reference>
<dbReference type="Gene3D" id="3.20.20.70">
    <property type="entry name" value="Aldolase class I"/>
    <property type="match status" value="1"/>
</dbReference>
<dbReference type="SMART" id="SM01133">
    <property type="entry name" value="DeoC"/>
    <property type="match status" value="1"/>
</dbReference>
<dbReference type="NCBIfam" id="TIGR00126">
    <property type="entry name" value="deoC"/>
    <property type="match status" value="1"/>
</dbReference>
<sequence length="286" mass="30818">MTQEPRKVDSWSDEEWESFLDIESERILTSLSDNNSTTVTEFSSITSSSDSLLPLAIDHTLLKPEATLQQIDKLCEEALQYGFKSCCVNSIYAKRVSEKLRGSKTIVCCVINFPLGAASASSKAAEAQAAILDGAEEIDMVLPVGLLLSSSPPYSEIYRHVKAVVSTCRTVPVKVIIETGLLKFDRAKVIACLLAAEAGAAFVKTCTGFSGGQATEGDVRLMWNAVRRYNADGALNVRVKASGGVRTLESCLRMFRAGAERIGTSSGVALVTEQRSPSQSDEKGSY</sequence>
<dbReference type="GO" id="GO:0004139">
    <property type="term" value="F:deoxyribose-phosphate aldolase activity"/>
    <property type="evidence" value="ECO:0007669"/>
    <property type="project" value="UniProtKB-EC"/>
</dbReference>
<dbReference type="AlphaFoldDB" id="A0A8H6HX44"/>
<dbReference type="FunFam" id="3.20.20.70:FF:000044">
    <property type="entry name" value="Deoxyribose-phosphate aldolase"/>
    <property type="match status" value="1"/>
</dbReference>
<dbReference type="PANTHER" id="PTHR10889">
    <property type="entry name" value="DEOXYRIBOSE-PHOSPHATE ALDOLASE"/>
    <property type="match status" value="1"/>
</dbReference>
<dbReference type="InterPro" id="IPR013785">
    <property type="entry name" value="Aldolase_TIM"/>
</dbReference>
<organism evidence="8 9">
    <name type="scientific">Ephemerocybe angulata</name>
    <dbReference type="NCBI Taxonomy" id="980116"/>
    <lineage>
        <taxon>Eukaryota</taxon>
        <taxon>Fungi</taxon>
        <taxon>Dikarya</taxon>
        <taxon>Basidiomycota</taxon>
        <taxon>Agaricomycotina</taxon>
        <taxon>Agaricomycetes</taxon>
        <taxon>Agaricomycetidae</taxon>
        <taxon>Agaricales</taxon>
        <taxon>Agaricineae</taxon>
        <taxon>Psathyrellaceae</taxon>
        <taxon>Ephemerocybe</taxon>
    </lineage>
</organism>
<comment type="caution">
    <text evidence="8">The sequence shown here is derived from an EMBL/GenBank/DDBJ whole genome shotgun (WGS) entry which is preliminary data.</text>
</comment>
<name>A0A8H6HX44_9AGAR</name>
<accession>A0A8H6HX44</accession>
<evidence type="ECO:0000256" key="5">
    <source>
        <dbReference type="ARBA" id="ARBA00023270"/>
    </source>
</evidence>
<keyword evidence="3" id="KW-0963">Cytoplasm</keyword>
<comment type="catalytic activity">
    <reaction evidence="7">
        <text>2-deoxy-D-ribose 5-phosphate = D-glyceraldehyde 3-phosphate + acetaldehyde</text>
        <dbReference type="Rhea" id="RHEA:12821"/>
        <dbReference type="ChEBI" id="CHEBI:15343"/>
        <dbReference type="ChEBI" id="CHEBI:59776"/>
        <dbReference type="ChEBI" id="CHEBI:62877"/>
        <dbReference type="EC" id="4.1.2.4"/>
    </reaction>
</comment>